<reference evidence="8" key="3">
    <citation type="submission" date="2020-05" db="EMBL/GenBank/DDBJ databases">
        <title>Genomic insights into acetone-butanol-ethanol (ABE) fermentation by sequencing solventogenic clostridia strains.</title>
        <authorList>
            <person name="Brown S."/>
        </authorList>
    </citation>
    <scope>NUCLEOTIDE SEQUENCE</scope>
    <source>
        <strain evidence="8">DJ126</strain>
    </source>
</reference>
<feature type="binding site" evidence="6">
    <location>
        <position position="28"/>
    </location>
    <ligand>
        <name>substrate</name>
    </ligand>
</feature>
<dbReference type="InterPro" id="IPR023064">
    <property type="entry name" value="D-ribose_pyranase"/>
</dbReference>
<dbReference type="STRING" id="1520.LF65_03966"/>
<organism evidence="7 9">
    <name type="scientific">Clostridium beijerinckii</name>
    <name type="common">Clostridium MP</name>
    <dbReference type="NCBI Taxonomy" id="1520"/>
    <lineage>
        <taxon>Bacteria</taxon>
        <taxon>Bacillati</taxon>
        <taxon>Bacillota</taxon>
        <taxon>Clostridia</taxon>
        <taxon>Eubacteriales</taxon>
        <taxon>Clostridiaceae</taxon>
        <taxon>Clostridium</taxon>
    </lineage>
</organism>
<evidence type="ECO:0000256" key="4">
    <source>
        <dbReference type="ARBA" id="ARBA00023235"/>
    </source>
</evidence>
<dbReference type="EC" id="5.4.99.62" evidence="2 6"/>
<proteinExistence type="inferred from homology"/>
<sequence>MKKIGILNGEISSVVSKMGHKDLIAIGDCGLPIPDKTKRIDIALTKDIPRFMDTLKNVLLELQVEEVILAEEIEENNPKIFEEIKKQFQNVKFTFITHEELKIMLNDCKAVIRTGEQTPYANIILRAGVIF</sequence>
<evidence type="ECO:0000256" key="1">
    <source>
        <dbReference type="ARBA" id="ARBA00000223"/>
    </source>
</evidence>
<dbReference type="OrthoDB" id="9805009at2"/>
<evidence type="ECO:0000313" key="8">
    <source>
        <dbReference type="EMBL" id="NRV10712.1"/>
    </source>
</evidence>
<comment type="similarity">
    <text evidence="6">Belongs to the RbsD / FucU family. RbsD subfamily.</text>
</comment>
<dbReference type="GO" id="GO:0062193">
    <property type="term" value="F:D-ribose pyranase activity"/>
    <property type="evidence" value="ECO:0007669"/>
    <property type="project" value="UniProtKB-EC"/>
</dbReference>
<dbReference type="AlphaFoldDB" id="A0A0B5QUE0"/>
<keyword evidence="4 6" id="KW-0413">Isomerase</keyword>
<comment type="catalytic activity">
    <reaction evidence="1 6">
        <text>beta-D-ribopyranose = beta-D-ribofuranose</text>
        <dbReference type="Rhea" id="RHEA:25432"/>
        <dbReference type="ChEBI" id="CHEBI:27476"/>
        <dbReference type="ChEBI" id="CHEBI:47002"/>
        <dbReference type="EC" id="5.4.99.62"/>
    </reaction>
</comment>
<keyword evidence="5 6" id="KW-0119">Carbohydrate metabolism</keyword>
<comment type="subcellular location">
    <subcellularLocation>
        <location evidence="6">Cytoplasm</location>
    </subcellularLocation>
</comment>
<dbReference type="Pfam" id="PF05025">
    <property type="entry name" value="RbsD_FucU"/>
    <property type="match status" value="1"/>
</dbReference>
<dbReference type="Proteomes" id="UP000031866">
    <property type="component" value="Chromosome"/>
</dbReference>
<dbReference type="InterPro" id="IPR007721">
    <property type="entry name" value="RbsD_FucU"/>
</dbReference>
<evidence type="ECO:0000256" key="2">
    <source>
        <dbReference type="ARBA" id="ARBA00012862"/>
    </source>
</evidence>
<dbReference type="Gene3D" id="3.40.1650.10">
    <property type="entry name" value="RbsD-like domain"/>
    <property type="match status" value="1"/>
</dbReference>
<dbReference type="GO" id="GO:0048029">
    <property type="term" value="F:monosaccharide binding"/>
    <property type="evidence" value="ECO:0007669"/>
    <property type="project" value="InterPro"/>
</dbReference>
<dbReference type="EMBL" id="JABSXK010000001">
    <property type="protein sequence ID" value="NRV10712.1"/>
    <property type="molecule type" value="Genomic_DNA"/>
</dbReference>
<comment type="pathway">
    <text evidence="6">Carbohydrate metabolism; D-ribose degradation; D-ribose 5-phosphate from beta-D-ribopyranose: step 1/2.</text>
</comment>
<dbReference type="PANTHER" id="PTHR37831">
    <property type="entry name" value="D-RIBOSE PYRANASE"/>
    <property type="match status" value="1"/>
</dbReference>
<accession>A0A0B5QUE0</accession>
<dbReference type="Proteomes" id="UP000821656">
    <property type="component" value="Unassembled WGS sequence"/>
</dbReference>
<evidence type="ECO:0000256" key="6">
    <source>
        <dbReference type="HAMAP-Rule" id="MF_01661"/>
    </source>
</evidence>
<comment type="function">
    <text evidence="6">Catalyzes the interconversion of beta-pyran and beta-furan forms of D-ribose.</text>
</comment>
<name>A0A0B5QUE0_CLOBE</name>
<feature type="active site" description="Proton donor" evidence="6">
    <location>
        <position position="20"/>
    </location>
</feature>
<dbReference type="GO" id="GO:0005829">
    <property type="term" value="C:cytosol"/>
    <property type="evidence" value="ECO:0007669"/>
    <property type="project" value="TreeGrafter"/>
</dbReference>
<dbReference type="UniPathway" id="UPA00916">
    <property type="reaction ID" value="UER00888"/>
</dbReference>
<dbReference type="EMBL" id="CP010086">
    <property type="protein sequence ID" value="AJH00514.1"/>
    <property type="molecule type" value="Genomic_DNA"/>
</dbReference>
<dbReference type="SUPFAM" id="SSF102546">
    <property type="entry name" value="RbsD-like"/>
    <property type="match status" value="1"/>
</dbReference>
<feature type="binding site" evidence="6">
    <location>
        <position position="98"/>
    </location>
    <ligand>
        <name>substrate</name>
    </ligand>
</feature>
<reference evidence="7" key="2">
    <citation type="submission" date="2016-02" db="EMBL/GenBank/DDBJ databases">
        <title>Genome sequence of Clostridium beijerinckii strain 59B.</title>
        <authorList>
            <person name="Little G.T."/>
            <person name="Minton N.P."/>
        </authorList>
    </citation>
    <scope>NUCLEOTIDE SEQUENCE</scope>
    <source>
        <strain evidence="7">NCIMB 14988</strain>
    </source>
</reference>
<dbReference type="KEGG" id="cbei:LF65_03966"/>
<dbReference type="NCBIfam" id="NF008761">
    <property type="entry name" value="PRK11797.1"/>
    <property type="match status" value="1"/>
</dbReference>
<reference evidence="9" key="1">
    <citation type="submission" date="2014-12" db="EMBL/GenBank/DDBJ databases">
        <title>Genome sequence of Clostridium beijerinckii strain 59B.</title>
        <authorList>
            <person name="Little G.T."/>
            <person name="Minton N.P."/>
        </authorList>
    </citation>
    <scope>NUCLEOTIDE SEQUENCE [LARGE SCALE GENOMIC DNA]</scope>
    <source>
        <strain evidence="9">59B</strain>
    </source>
</reference>
<protein>
    <recommendedName>
        <fullName evidence="2 6">D-ribose pyranase</fullName>
        <ecNumber evidence="2 6">5.4.99.62</ecNumber>
    </recommendedName>
</protein>
<evidence type="ECO:0000256" key="5">
    <source>
        <dbReference type="ARBA" id="ARBA00023277"/>
    </source>
</evidence>
<evidence type="ECO:0000313" key="7">
    <source>
        <dbReference type="EMBL" id="AJH00514.1"/>
    </source>
</evidence>
<dbReference type="HAMAP" id="MF_01661">
    <property type="entry name" value="D_rib_pyranase"/>
    <property type="match status" value="1"/>
</dbReference>
<dbReference type="GO" id="GO:0016872">
    <property type="term" value="F:intramolecular lyase activity"/>
    <property type="evidence" value="ECO:0007669"/>
    <property type="project" value="UniProtKB-UniRule"/>
</dbReference>
<dbReference type="RefSeq" id="WP_041898320.1">
    <property type="nucleotide sequence ID" value="NZ_CP010086.2"/>
</dbReference>
<dbReference type="PANTHER" id="PTHR37831:SF1">
    <property type="entry name" value="D-RIBOSE PYRANASE"/>
    <property type="match status" value="1"/>
</dbReference>
<keyword evidence="3 6" id="KW-0963">Cytoplasm</keyword>
<evidence type="ECO:0000256" key="3">
    <source>
        <dbReference type="ARBA" id="ARBA00022490"/>
    </source>
</evidence>
<gene>
    <name evidence="6" type="primary">rbsD</name>
    <name evidence="8" type="ORF">DFH45_003675</name>
    <name evidence="7" type="ORF">LF65_03966</name>
</gene>
<dbReference type="GO" id="GO:0019303">
    <property type="term" value="P:D-ribose catabolic process"/>
    <property type="evidence" value="ECO:0007669"/>
    <property type="project" value="UniProtKB-UniRule"/>
</dbReference>
<dbReference type="InterPro" id="IPR023750">
    <property type="entry name" value="RbsD-like_sf"/>
</dbReference>
<feature type="binding site" evidence="6">
    <location>
        <begin position="120"/>
        <end position="122"/>
    </location>
    <ligand>
        <name>substrate</name>
    </ligand>
</feature>
<comment type="subunit">
    <text evidence="6">Homodecamer.</text>
</comment>
<evidence type="ECO:0000313" key="9">
    <source>
        <dbReference type="Proteomes" id="UP000031866"/>
    </source>
</evidence>